<accession>A0A382TME5</accession>
<proteinExistence type="predicted"/>
<dbReference type="Gene3D" id="3.40.50.1010">
    <property type="entry name" value="5'-nuclease"/>
    <property type="match status" value="1"/>
</dbReference>
<organism evidence="1">
    <name type="scientific">marine metagenome</name>
    <dbReference type="NCBI Taxonomy" id="408172"/>
    <lineage>
        <taxon>unclassified sequences</taxon>
        <taxon>metagenomes</taxon>
        <taxon>ecological metagenomes</taxon>
    </lineage>
</organism>
<reference evidence="1" key="1">
    <citation type="submission" date="2018-05" db="EMBL/GenBank/DDBJ databases">
        <authorList>
            <person name="Lanie J.A."/>
            <person name="Ng W.-L."/>
            <person name="Kazmierczak K.M."/>
            <person name="Andrzejewski T.M."/>
            <person name="Davidsen T.M."/>
            <person name="Wayne K.J."/>
            <person name="Tettelin H."/>
            <person name="Glass J.I."/>
            <person name="Rusch D."/>
            <person name="Podicherti R."/>
            <person name="Tsui H.-C.T."/>
            <person name="Winkler M.E."/>
        </authorList>
    </citation>
    <scope>NUCLEOTIDE SEQUENCE</scope>
</reference>
<name>A0A382TME5_9ZZZZ</name>
<evidence type="ECO:0008006" key="2">
    <source>
        <dbReference type="Google" id="ProtNLM"/>
    </source>
</evidence>
<dbReference type="AlphaFoldDB" id="A0A382TME5"/>
<protein>
    <recommendedName>
        <fullName evidence="2">NYN domain-containing protein</fullName>
    </recommendedName>
</protein>
<dbReference type="EMBL" id="UINC01137542">
    <property type="protein sequence ID" value="SVD22942.1"/>
    <property type="molecule type" value="Genomic_DNA"/>
</dbReference>
<evidence type="ECO:0000313" key="1">
    <source>
        <dbReference type="EMBL" id="SVD22942.1"/>
    </source>
</evidence>
<sequence>MNILDDDDNPQHLRKQPWIVKAHNKRPTRPLDRKARFQRDLSHRSKLYVIDHDSMAGLDVGFESSVQAFKDLYDVVPFQGDDKVIVAASPEQLDLVGVDEAWSWMIVHPADIPQQCLLGELGLYGKPDTDGGLQNFQPAYDTAVNRLVEQGINFKDDPENLANKIIQYNAQQYDYIVIASGEEDFEVAVTVYQSIGIEVVVVSRLEVLSEGLANAANGVLPIPNLLERQEQLRLKRVLGFQSKNSKR</sequence>
<gene>
    <name evidence="1" type="ORF">METZ01_LOCUS375796</name>
</gene>